<protein>
    <recommendedName>
        <fullName evidence="5">RING-CH-type domain-containing protein</fullName>
    </recommendedName>
</protein>
<evidence type="ECO:0000259" key="5">
    <source>
        <dbReference type="PROSITE" id="PS51292"/>
    </source>
</evidence>
<keyword evidence="7" id="KW-1185">Reference proteome</keyword>
<keyword evidence="2" id="KW-0863">Zinc-finger</keyword>
<evidence type="ECO:0000313" key="7">
    <source>
        <dbReference type="Proteomes" id="UP000007305"/>
    </source>
</evidence>
<dbReference type="AlphaFoldDB" id="A0A804LYI3"/>
<dbReference type="GO" id="GO:0008270">
    <property type="term" value="F:zinc ion binding"/>
    <property type="evidence" value="ECO:0007669"/>
    <property type="project" value="UniProtKB-KW"/>
</dbReference>
<evidence type="ECO:0000256" key="3">
    <source>
        <dbReference type="ARBA" id="ARBA00022833"/>
    </source>
</evidence>
<organism evidence="6 7">
    <name type="scientific">Zea mays</name>
    <name type="common">Maize</name>
    <dbReference type="NCBI Taxonomy" id="4577"/>
    <lineage>
        <taxon>Eukaryota</taxon>
        <taxon>Viridiplantae</taxon>
        <taxon>Streptophyta</taxon>
        <taxon>Embryophyta</taxon>
        <taxon>Tracheophyta</taxon>
        <taxon>Spermatophyta</taxon>
        <taxon>Magnoliopsida</taxon>
        <taxon>Liliopsida</taxon>
        <taxon>Poales</taxon>
        <taxon>Poaceae</taxon>
        <taxon>PACMAD clade</taxon>
        <taxon>Panicoideae</taxon>
        <taxon>Andropogonodae</taxon>
        <taxon>Andropogoneae</taxon>
        <taxon>Tripsacinae</taxon>
        <taxon>Zea</taxon>
    </lineage>
</organism>
<dbReference type="SMART" id="SM00744">
    <property type="entry name" value="RINGv"/>
    <property type="match status" value="1"/>
</dbReference>
<reference evidence="7" key="1">
    <citation type="submission" date="2015-12" db="EMBL/GenBank/DDBJ databases">
        <title>Update maize B73 reference genome by single molecule sequencing technologies.</title>
        <authorList>
            <consortium name="Maize Genome Sequencing Project"/>
            <person name="Ware D."/>
        </authorList>
    </citation>
    <scope>NUCLEOTIDE SEQUENCE [LARGE SCALE GENOMIC DNA]</scope>
    <source>
        <strain evidence="7">cv. B73</strain>
    </source>
</reference>
<dbReference type="Proteomes" id="UP000007305">
    <property type="component" value="Chromosome 1"/>
</dbReference>
<evidence type="ECO:0000256" key="1">
    <source>
        <dbReference type="ARBA" id="ARBA00022723"/>
    </source>
</evidence>
<dbReference type="InterPro" id="IPR013083">
    <property type="entry name" value="Znf_RING/FYVE/PHD"/>
</dbReference>
<feature type="domain" description="RING-CH-type" evidence="5">
    <location>
        <begin position="107"/>
        <end position="167"/>
    </location>
</feature>
<name>A0A804LYI3_MAIZE</name>
<accession>A0A804LYI3</accession>
<dbReference type="CDD" id="cd16495">
    <property type="entry name" value="RING_CH-C4HC3_MARCH"/>
    <property type="match status" value="1"/>
</dbReference>
<evidence type="ECO:0000313" key="6">
    <source>
        <dbReference type="EnsemblPlants" id="Zm00001eb045560_P003"/>
    </source>
</evidence>
<evidence type="ECO:0000256" key="2">
    <source>
        <dbReference type="ARBA" id="ARBA00022771"/>
    </source>
</evidence>
<keyword evidence="1" id="KW-0479">Metal-binding</keyword>
<feature type="compositionally biased region" description="Low complexity" evidence="4">
    <location>
        <begin position="31"/>
        <end position="47"/>
    </location>
</feature>
<dbReference type="Gene3D" id="3.30.40.10">
    <property type="entry name" value="Zinc/RING finger domain, C3HC4 (zinc finger)"/>
    <property type="match status" value="1"/>
</dbReference>
<evidence type="ECO:0000256" key="4">
    <source>
        <dbReference type="SAM" id="MobiDB-lite"/>
    </source>
</evidence>
<dbReference type="EnsemblPlants" id="Zm00001eb045560_T003">
    <property type="protein sequence ID" value="Zm00001eb045560_P003"/>
    <property type="gene ID" value="Zm00001eb045560"/>
</dbReference>
<dbReference type="Gramene" id="Zm00001eb045560_T003">
    <property type="protein sequence ID" value="Zm00001eb045560_P003"/>
    <property type="gene ID" value="Zm00001eb045560"/>
</dbReference>
<sequence>MSSGADGSDPITGLGPSTIPEPPDREPPHLQSPSPAAQQEVAASQAETPVPAVTIVISRPGEEVQTPDAMGGSPACSTQAGDGKATATSVSLTASAAAKEAELARSDSFDDYEQCRVCQQKTEEPLVDLGCRCRGDLAKAHRTCIDVWFRTRGSNKCEICQQVAANIPPPETQASTSYWVWRVDSTYGRGRGGRERVFLSLDMINKKQMH</sequence>
<reference evidence="6" key="3">
    <citation type="submission" date="2021-05" db="UniProtKB">
        <authorList>
            <consortium name="EnsemblPlants"/>
        </authorList>
    </citation>
    <scope>IDENTIFICATION</scope>
    <source>
        <strain evidence="6">cv. B73</strain>
    </source>
</reference>
<dbReference type="PANTHER" id="PTHR46214">
    <property type="entry name" value="ZINC FINGER, RING-CH-TYPE"/>
    <property type="match status" value="1"/>
</dbReference>
<evidence type="ECO:0007829" key="8">
    <source>
        <dbReference type="PeptideAtlas" id="A0A804LYI3"/>
    </source>
</evidence>
<proteinExistence type="evidence at protein level"/>
<keyword evidence="3" id="KW-0862">Zinc</keyword>
<gene>
    <name evidence="6" type="primary">LOC100217225</name>
</gene>
<dbReference type="PANTHER" id="PTHR46214:SF16">
    <property type="entry name" value="OS10G0481450 PROTEIN"/>
    <property type="match status" value="1"/>
</dbReference>
<dbReference type="PROSITE" id="PS51292">
    <property type="entry name" value="ZF_RING_CH"/>
    <property type="match status" value="1"/>
</dbReference>
<dbReference type="Pfam" id="PF12906">
    <property type="entry name" value="RINGv"/>
    <property type="match status" value="1"/>
</dbReference>
<feature type="region of interest" description="Disordered" evidence="4">
    <location>
        <begin position="1"/>
        <end position="83"/>
    </location>
</feature>
<keyword evidence="8" id="KW-1267">Proteomics identification</keyword>
<reference evidence="6" key="2">
    <citation type="submission" date="2019-07" db="EMBL/GenBank/DDBJ databases">
        <authorList>
            <person name="Seetharam A."/>
            <person name="Woodhouse M."/>
            <person name="Cannon E."/>
        </authorList>
    </citation>
    <scope>NUCLEOTIDE SEQUENCE [LARGE SCALE GENOMIC DNA]</scope>
    <source>
        <strain evidence="6">cv. B73</strain>
    </source>
</reference>
<dbReference type="SUPFAM" id="SSF57850">
    <property type="entry name" value="RING/U-box"/>
    <property type="match status" value="1"/>
</dbReference>
<dbReference type="InterPro" id="IPR011016">
    <property type="entry name" value="Znf_RING-CH"/>
</dbReference>